<feature type="region of interest" description="Disordered" evidence="1">
    <location>
        <begin position="25"/>
        <end position="51"/>
    </location>
</feature>
<comment type="caution">
    <text evidence="3">The sequence shown here is derived from an EMBL/GenBank/DDBJ whole genome shotgun (WGS) entry which is preliminary data.</text>
</comment>
<feature type="signal peptide" evidence="2">
    <location>
        <begin position="1"/>
        <end position="21"/>
    </location>
</feature>
<evidence type="ECO:0000313" key="4">
    <source>
        <dbReference type="Proteomes" id="UP001519287"/>
    </source>
</evidence>
<gene>
    <name evidence="3" type="ORF">J2Z66_007599</name>
</gene>
<evidence type="ECO:0000256" key="2">
    <source>
        <dbReference type="SAM" id="SignalP"/>
    </source>
</evidence>
<keyword evidence="2" id="KW-0732">Signal</keyword>
<keyword evidence="4" id="KW-1185">Reference proteome</keyword>
<proteinExistence type="predicted"/>
<dbReference type="RefSeq" id="WP_209977956.1">
    <property type="nucleotide sequence ID" value="NZ_JAGGLB010000041.1"/>
</dbReference>
<sequence>MISLGAFILLIISIANTPATDADKAMTTPVETPASMSSSEANKKIGKAMLT</sequence>
<organism evidence="3 4">
    <name type="scientific">Paenibacillus eucommiae</name>
    <dbReference type="NCBI Taxonomy" id="1355755"/>
    <lineage>
        <taxon>Bacteria</taxon>
        <taxon>Bacillati</taxon>
        <taxon>Bacillota</taxon>
        <taxon>Bacilli</taxon>
        <taxon>Bacillales</taxon>
        <taxon>Paenibacillaceae</taxon>
        <taxon>Paenibacillus</taxon>
    </lineage>
</organism>
<feature type="chain" id="PRO_5045284659" evidence="2">
    <location>
        <begin position="22"/>
        <end position="51"/>
    </location>
</feature>
<evidence type="ECO:0000256" key="1">
    <source>
        <dbReference type="SAM" id="MobiDB-lite"/>
    </source>
</evidence>
<reference evidence="3 4" key="1">
    <citation type="submission" date="2021-03" db="EMBL/GenBank/DDBJ databases">
        <title>Genomic Encyclopedia of Type Strains, Phase IV (KMG-IV): sequencing the most valuable type-strain genomes for metagenomic binning, comparative biology and taxonomic classification.</title>
        <authorList>
            <person name="Goeker M."/>
        </authorList>
    </citation>
    <scope>NUCLEOTIDE SEQUENCE [LARGE SCALE GENOMIC DNA]</scope>
    <source>
        <strain evidence="3 4">DSM 26048</strain>
    </source>
</reference>
<accession>A0ABS4J7Z5</accession>
<evidence type="ECO:0000313" key="3">
    <source>
        <dbReference type="EMBL" id="MBP1995957.1"/>
    </source>
</evidence>
<protein>
    <submittedName>
        <fullName evidence="3">Uncharacterized protein</fullName>
    </submittedName>
</protein>
<dbReference type="EMBL" id="JAGGLB010000041">
    <property type="protein sequence ID" value="MBP1995957.1"/>
    <property type="molecule type" value="Genomic_DNA"/>
</dbReference>
<dbReference type="Proteomes" id="UP001519287">
    <property type="component" value="Unassembled WGS sequence"/>
</dbReference>
<name>A0ABS4J7Z5_9BACL</name>